<keyword evidence="3" id="KW-0808">Transferase</keyword>
<dbReference type="InterPro" id="IPR017907">
    <property type="entry name" value="Znf_RING_CS"/>
</dbReference>
<keyword evidence="5" id="KW-0677">Repeat</keyword>
<evidence type="ECO:0000256" key="1">
    <source>
        <dbReference type="ARBA" id="ARBA00001798"/>
    </source>
</evidence>
<dbReference type="GO" id="GO:0008270">
    <property type="term" value="F:zinc ion binding"/>
    <property type="evidence" value="ECO:0007669"/>
    <property type="project" value="UniProtKB-KW"/>
</dbReference>
<keyword evidence="8" id="KW-0862">Zinc</keyword>
<keyword evidence="11" id="KW-1185">Reference proteome</keyword>
<dbReference type="Proteomes" id="UP000240493">
    <property type="component" value="Unassembled WGS sequence"/>
</dbReference>
<dbReference type="CDD" id="cd22584">
    <property type="entry name" value="Rcat_RBR_unk"/>
    <property type="match status" value="1"/>
</dbReference>
<dbReference type="Gene3D" id="3.30.40.10">
    <property type="entry name" value="Zinc/RING finger domain, C3HC4 (zinc finger)"/>
    <property type="match status" value="1"/>
</dbReference>
<keyword evidence="6" id="KW-0863">Zinc-finger</keyword>
<keyword evidence="7" id="KW-0833">Ubl conjugation pathway</keyword>
<dbReference type="PANTHER" id="PTHR11685">
    <property type="entry name" value="RBR FAMILY RING FINGER AND IBR DOMAIN-CONTAINING"/>
    <property type="match status" value="1"/>
</dbReference>
<evidence type="ECO:0000256" key="4">
    <source>
        <dbReference type="ARBA" id="ARBA00022723"/>
    </source>
</evidence>
<dbReference type="GO" id="GO:0016567">
    <property type="term" value="P:protein ubiquitination"/>
    <property type="evidence" value="ECO:0007669"/>
    <property type="project" value="InterPro"/>
</dbReference>
<evidence type="ECO:0000256" key="8">
    <source>
        <dbReference type="ARBA" id="ARBA00022833"/>
    </source>
</evidence>
<organism evidence="10 11">
    <name type="scientific">Trichoderma asperellum (strain ATCC 204424 / CBS 433.97 / NBRC 101777)</name>
    <dbReference type="NCBI Taxonomy" id="1042311"/>
    <lineage>
        <taxon>Eukaryota</taxon>
        <taxon>Fungi</taxon>
        <taxon>Dikarya</taxon>
        <taxon>Ascomycota</taxon>
        <taxon>Pezizomycotina</taxon>
        <taxon>Sordariomycetes</taxon>
        <taxon>Hypocreomycetidae</taxon>
        <taxon>Hypocreales</taxon>
        <taxon>Hypocreaceae</taxon>
        <taxon>Trichoderma</taxon>
    </lineage>
</organism>
<keyword evidence="4" id="KW-0479">Metal-binding</keyword>
<dbReference type="EC" id="2.3.2.31" evidence="2"/>
<proteinExistence type="predicted"/>
<reference evidence="10 11" key="1">
    <citation type="submission" date="2016-07" db="EMBL/GenBank/DDBJ databases">
        <title>Multiple horizontal gene transfer events from other fungi enriched the ability of initially mycotrophic Trichoderma (Ascomycota) to feed on dead plant biomass.</title>
        <authorList>
            <consortium name="DOE Joint Genome Institute"/>
            <person name="Aerts A."/>
            <person name="Atanasova L."/>
            <person name="Chenthamara K."/>
            <person name="Zhang J."/>
            <person name="Grujic M."/>
            <person name="Henrissat B."/>
            <person name="Kuo A."/>
            <person name="Salamov A."/>
            <person name="Lipzen A."/>
            <person name="Labutti K."/>
            <person name="Barry K."/>
            <person name="Miao Y."/>
            <person name="Rahimi M.J."/>
            <person name="Shen Q."/>
            <person name="Grigoriev I.V."/>
            <person name="Kubicek C.P."/>
            <person name="Druzhinina I.S."/>
        </authorList>
    </citation>
    <scope>NUCLEOTIDE SEQUENCE [LARGE SCALE GENOMIC DNA]</scope>
    <source>
        <strain evidence="10 11">CBS 433.97</strain>
    </source>
</reference>
<dbReference type="STRING" id="1042311.A0A2T3ZHW1"/>
<evidence type="ECO:0000256" key="7">
    <source>
        <dbReference type="ARBA" id="ARBA00022786"/>
    </source>
</evidence>
<dbReference type="EMBL" id="KZ679258">
    <property type="protein sequence ID" value="PTB44390.1"/>
    <property type="molecule type" value="Genomic_DNA"/>
</dbReference>
<dbReference type="InterPro" id="IPR013083">
    <property type="entry name" value="Znf_RING/FYVE/PHD"/>
</dbReference>
<evidence type="ECO:0000256" key="3">
    <source>
        <dbReference type="ARBA" id="ARBA00022679"/>
    </source>
</evidence>
<gene>
    <name evidence="10" type="ORF">M441DRAFT_161549</name>
</gene>
<dbReference type="InterPro" id="IPR044066">
    <property type="entry name" value="TRIAD_supradom"/>
</dbReference>
<dbReference type="InterPro" id="IPR002867">
    <property type="entry name" value="IBR_dom"/>
</dbReference>
<evidence type="ECO:0000256" key="5">
    <source>
        <dbReference type="ARBA" id="ARBA00022737"/>
    </source>
</evidence>
<dbReference type="Pfam" id="PF01485">
    <property type="entry name" value="IBR"/>
    <property type="match status" value="1"/>
</dbReference>
<dbReference type="OrthoDB" id="10009520at2759"/>
<name>A0A2T3ZHW1_TRIA4</name>
<dbReference type="PROSITE" id="PS51873">
    <property type="entry name" value="TRIAD"/>
    <property type="match status" value="1"/>
</dbReference>
<evidence type="ECO:0000313" key="10">
    <source>
        <dbReference type="EMBL" id="PTB44390.1"/>
    </source>
</evidence>
<dbReference type="PROSITE" id="PS00518">
    <property type="entry name" value="ZF_RING_1"/>
    <property type="match status" value="1"/>
</dbReference>
<dbReference type="GO" id="GO:0061630">
    <property type="term" value="F:ubiquitin protein ligase activity"/>
    <property type="evidence" value="ECO:0007669"/>
    <property type="project" value="UniProtKB-EC"/>
</dbReference>
<evidence type="ECO:0000256" key="2">
    <source>
        <dbReference type="ARBA" id="ARBA00012251"/>
    </source>
</evidence>
<sequence>MDYEMDQASLDLIIQLQLEDAQSMAKGKYQEGKAPDFELALELFNAELASFHAFIHDREMSRSLARAVVSDADIIRQLVNEEEQATRDRMLALHGFDDNDIAEGNLFPKRQPPDTSSLKENISDEMVNKLILLFHDDGGPSPIAESSRMGERANRMMMTKVANRRRCIVCSEDFPFVDTLRCPCSHDYCRGCLSNYISKAINDESIFPPRCCGKPIPLDGVNQIFIPPEILGRYRAKELEYGSANRMYCHVPNCSTFIPTQFIKDEVATCVKCRSKTCTICKGPSHTDDCPKDTETANILRIAGDNGWKRCFKCRRMVELAYGCNHIYCKCGAQFCYTCGKKWKSCGCELWNENMLVARNMAANQLAGGQRQIANQGWGL</sequence>
<dbReference type="InterPro" id="IPR031127">
    <property type="entry name" value="E3_UB_ligase_RBR"/>
</dbReference>
<dbReference type="CDD" id="cd20335">
    <property type="entry name" value="BRcat_RBR"/>
    <property type="match status" value="1"/>
</dbReference>
<accession>A0A2T3ZHW1</accession>
<evidence type="ECO:0000259" key="9">
    <source>
        <dbReference type="PROSITE" id="PS51873"/>
    </source>
</evidence>
<dbReference type="Gene3D" id="1.20.120.1750">
    <property type="match status" value="1"/>
</dbReference>
<protein>
    <recommendedName>
        <fullName evidence="2">RBR-type E3 ubiquitin transferase</fullName>
        <ecNumber evidence="2">2.3.2.31</ecNumber>
    </recommendedName>
</protein>
<evidence type="ECO:0000256" key="6">
    <source>
        <dbReference type="ARBA" id="ARBA00022771"/>
    </source>
</evidence>
<dbReference type="SUPFAM" id="SSF57850">
    <property type="entry name" value="RING/U-box"/>
    <property type="match status" value="2"/>
</dbReference>
<evidence type="ECO:0000313" key="11">
    <source>
        <dbReference type="Proteomes" id="UP000240493"/>
    </source>
</evidence>
<comment type="catalytic activity">
    <reaction evidence="1">
        <text>[E2 ubiquitin-conjugating enzyme]-S-ubiquitinyl-L-cysteine + [acceptor protein]-L-lysine = [E2 ubiquitin-conjugating enzyme]-L-cysteine + [acceptor protein]-N(6)-ubiquitinyl-L-lysine.</text>
        <dbReference type="EC" id="2.3.2.31"/>
    </reaction>
</comment>
<feature type="domain" description="RING-type" evidence="9">
    <location>
        <begin position="163"/>
        <end position="357"/>
    </location>
</feature>
<dbReference type="AlphaFoldDB" id="A0A2T3ZHW1"/>